<feature type="region of interest" description="Disordered" evidence="1">
    <location>
        <begin position="82"/>
        <end position="141"/>
    </location>
</feature>
<dbReference type="AlphaFoldDB" id="A0ABD5XWB2"/>
<dbReference type="Pfam" id="PF05239">
    <property type="entry name" value="PRC"/>
    <property type="match status" value="1"/>
</dbReference>
<dbReference type="Proteomes" id="UP001596368">
    <property type="component" value="Unassembled WGS sequence"/>
</dbReference>
<keyword evidence="4" id="KW-1185">Reference proteome</keyword>
<evidence type="ECO:0000259" key="2">
    <source>
        <dbReference type="Pfam" id="PF05239"/>
    </source>
</evidence>
<evidence type="ECO:0000313" key="4">
    <source>
        <dbReference type="Proteomes" id="UP001596368"/>
    </source>
</evidence>
<dbReference type="EMBL" id="JBHSZG010000001">
    <property type="protein sequence ID" value="MFC7137365.1"/>
    <property type="molecule type" value="Genomic_DNA"/>
</dbReference>
<feature type="compositionally biased region" description="Polar residues" evidence="1">
    <location>
        <begin position="105"/>
        <end position="119"/>
    </location>
</feature>
<dbReference type="SUPFAM" id="SSF50346">
    <property type="entry name" value="PRC-barrel domain"/>
    <property type="match status" value="1"/>
</dbReference>
<evidence type="ECO:0000313" key="3">
    <source>
        <dbReference type="EMBL" id="MFC7137365.1"/>
    </source>
</evidence>
<dbReference type="InterPro" id="IPR027275">
    <property type="entry name" value="PRC-brl_dom"/>
</dbReference>
<organism evidence="3 4">
    <name type="scientific">Halobaculum litoreum</name>
    <dbReference type="NCBI Taxonomy" id="3031998"/>
    <lineage>
        <taxon>Archaea</taxon>
        <taxon>Methanobacteriati</taxon>
        <taxon>Methanobacteriota</taxon>
        <taxon>Stenosarchaea group</taxon>
        <taxon>Halobacteria</taxon>
        <taxon>Halobacteriales</taxon>
        <taxon>Haloferacaceae</taxon>
        <taxon>Halobaculum</taxon>
    </lineage>
</organism>
<name>A0ABD5XWB2_9EURY</name>
<proteinExistence type="predicted"/>
<accession>A0ABD5XWB2</accession>
<gene>
    <name evidence="3" type="ORF">ACFQRB_14755</name>
</gene>
<protein>
    <submittedName>
        <fullName evidence="3">PRC-barrel domain-containing protein</fullName>
    </submittedName>
</protein>
<dbReference type="Gene3D" id="2.30.30.240">
    <property type="entry name" value="PRC-barrel domain"/>
    <property type="match status" value="1"/>
</dbReference>
<dbReference type="GeneID" id="81120617"/>
<dbReference type="PANTHER" id="PTHR38137:SF1">
    <property type="entry name" value="PRC-BARREL DOMAIN-CONTAINING PROTEIN"/>
    <property type="match status" value="1"/>
</dbReference>
<dbReference type="RefSeq" id="WP_284013483.1">
    <property type="nucleotide sequence ID" value="NZ_CP126156.1"/>
</dbReference>
<comment type="caution">
    <text evidence="3">The sequence shown here is derived from an EMBL/GenBank/DDBJ whole genome shotgun (WGS) entry which is preliminary data.</text>
</comment>
<reference evidence="3 4" key="1">
    <citation type="journal article" date="2019" name="Int. J. Syst. Evol. Microbiol.">
        <title>The Global Catalogue of Microorganisms (GCM) 10K type strain sequencing project: providing services to taxonomists for standard genome sequencing and annotation.</title>
        <authorList>
            <consortium name="The Broad Institute Genomics Platform"/>
            <consortium name="The Broad Institute Genome Sequencing Center for Infectious Disease"/>
            <person name="Wu L."/>
            <person name="Ma J."/>
        </authorList>
    </citation>
    <scope>NUCLEOTIDE SEQUENCE [LARGE SCALE GENOMIC DNA]</scope>
    <source>
        <strain evidence="3 4">DT92</strain>
    </source>
</reference>
<feature type="domain" description="PRC-barrel" evidence="2">
    <location>
        <begin position="8"/>
        <end position="67"/>
    </location>
</feature>
<sequence>MASDPAPVTDLASKAVFTADGARVGRVTDVIVDLEAETPVALAVGDVAERTVGGLPAAAAGVRVPFRLVGGIGDVIVLRTAAHEAPSRSPAAGTGSRRAPRATGRQATAEPTATATRSSDPGALAGGRAAGFWRPRPSRDQ</sequence>
<dbReference type="PANTHER" id="PTHR38137">
    <property type="entry name" value="PRC-BARREL DOMAIN PROTEIN"/>
    <property type="match status" value="1"/>
</dbReference>
<evidence type="ECO:0000256" key="1">
    <source>
        <dbReference type="SAM" id="MobiDB-lite"/>
    </source>
</evidence>
<dbReference type="InterPro" id="IPR011033">
    <property type="entry name" value="PRC_barrel-like_sf"/>
</dbReference>